<evidence type="ECO:0000256" key="2">
    <source>
        <dbReference type="SAM" id="SignalP"/>
    </source>
</evidence>
<evidence type="ECO:0000313" key="3">
    <source>
        <dbReference type="EMBL" id="KAL3083431.1"/>
    </source>
</evidence>
<organism evidence="3 4">
    <name type="scientific">Heterodera schachtii</name>
    <name type="common">Sugarbeet cyst nematode worm</name>
    <name type="synonym">Tylenchus schachtii</name>
    <dbReference type="NCBI Taxonomy" id="97005"/>
    <lineage>
        <taxon>Eukaryota</taxon>
        <taxon>Metazoa</taxon>
        <taxon>Ecdysozoa</taxon>
        <taxon>Nematoda</taxon>
        <taxon>Chromadorea</taxon>
        <taxon>Rhabditida</taxon>
        <taxon>Tylenchina</taxon>
        <taxon>Tylenchomorpha</taxon>
        <taxon>Tylenchoidea</taxon>
        <taxon>Heteroderidae</taxon>
        <taxon>Heteroderinae</taxon>
        <taxon>Heterodera</taxon>
    </lineage>
</organism>
<name>A0ABD2IVY2_HETSC</name>
<dbReference type="Proteomes" id="UP001620645">
    <property type="component" value="Unassembled WGS sequence"/>
</dbReference>
<protein>
    <submittedName>
        <fullName evidence="3">Uncharacterized protein</fullName>
    </submittedName>
</protein>
<feature type="signal peptide" evidence="2">
    <location>
        <begin position="1"/>
        <end position="19"/>
    </location>
</feature>
<feature type="region of interest" description="Disordered" evidence="1">
    <location>
        <begin position="381"/>
        <end position="420"/>
    </location>
</feature>
<sequence>MFFLLIVSTFLFCASNVFAQLTFSPIVSEVALKIVEDCLYEYRKMVEARPYIKIISGLETEAHPAFKNYLGEFKYLWVDFHAVLNKVLRINTSKNYQQIENSCQMSEESPVVRQNGTIQLMLRPESLFCDFGKKFAFVKHYFVELKRQVNMEYKFITEASEMLKKMEVAYEIGWGFAGRNAELEIQKLADDVQMALGQIKFRHQFEAVDKNWAQQQMFTQLADSCKKFVAEAEENEKGTNRKSTFQLALNALNKVPLEANESKSNQTQIDGTCAALYKENMLKNMCVFAKKLAYLSKFRQIYGFAPPAPTSFGLNWLLKRKRNKSAAAKNIQKVDECLDRMRDVYKAEVTNMGKHFWGTMKQQFMAKLAFERNAKGVAEEIEAMTRAEEERRRRTTGGGRSSTSSRRRSRGWPWEGAARR</sequence>
<feature type="compositionally biased region" description="Basic and acidic residues" evidence="1">
    <location>
        <begin position="381"/>
        <end position="392"/>
    </location>
</feature>
<dbReference type="EMBL" id="JBICCN010000254">
    <property type="protein sequence ID" value="KAL3083431.1"/>
    <property type="molecule type" value="Genomic_DNA"/>
</dbReference>
<evidence type="ECO:0000256" key="1">
    <source>
        <dbReference type="SAM" id="MobiDB-lite"/>
    </source>
</evidence>
<evidence type="ECO:0000313" key="4">
    <source>
        <dbReference type="Proteomes" id="UP001620645"/>
    </source>
</evidence>
<reference evidence="3 4" key="1">
    <citation type="submission" date="2024-10" db="EMBL/GenBank/DDBJ databases">
        <authorList>
            <person name="Kim D."/>
        </authorList>
    </citation>
    <scope>NUCLEOTIDE SEQUENCE [LARGE SCALE GENOMIC DNA]</scope>
    <source>
        <strain evidence="3">Taebaek</strain>
    </source>
</reference>
<gene>
    <name evidence="3" type="ORF">niasHS_011233</name>
</gene>
<comment type="caution">
    <text evidence="3">The sequence shown here is derived from an EMBL/GenBank/DDBJ whole genome shotgun (WGS) entry which is preliminary data.</text>
</comment>
<feature type="chain" id="PRO_5044863130" evidence="2">
    <location>
        <begin position="20"/>
        <end position="420"/>
    </location>
</feature>
<dbReference type="AlphaFoldDB" id="A0ABD2IVY2"/>
<accession>A0ABD2IVY2</accession>
<keyword evidence="4" id="KW-1185">Reference proteome</keyword>
<proteinExistence type="predicted"/>
<keyword evidence="2" id="KW-0732">Signal</keyword>